<name>A0ABD3TFZ0_9LAMI</name>
<reference evidence="3 4" key="1">
    <citation type="submission" date="2024-12" db="EMBL/GenBank/DDBJ databases">
        <title>The unique morphological basis and parallel evolutionary history of personate flowers in Penstemon.</title>
        <authorList>
            <person name="Depatie T.H."/>
            <person name="Wessinger C.A."/>
        </authorList>
    </citation>
    <scope>NUCLEOTIDE SEQUENCE [LARGE SCALE GENOMIC DNA]</scope>
    <source>
        <strain evidence="3">WTNN_2</strain>
        <tissue evidence="3">Leaf</tissue>
    </source>
</reference>
<comment type="caution">
    <text evidence="3">The sequence shown here is derived from an EMBL/GenBank/DDBJ whole genome shotgun (WGS) entry which is preliminary data.</text>
</comment>
<dbReference type="PANTHER" id="PTHR33732:SF2">
    <property type="entry name" value="REF_SRPP-LIKE PROTEIN"/>
    <property type="match status" value="1"/>
</dbReference>
<protein>
    <recommendedName>
        <fullName evidence="5">REF/SRPP-like protein</fullName>
    </recommendedName>
</protein>
<evidence type="ECO:0000256" key="2">
    <source>
        <dbReference type="SAM" id="Phobius"/>
    </source>
</evidence>
<dbReference type="PANTHER" id="PTHR33732">
    <property type="entry name" value="REF/SRPP-LIKE PROTEIN OS05G0151300/LOC_OS05G05940"/>
    <property type="match status" value="1"/>
</dbReference>
<evidence type="ECO:0000313" key="4">
    <source>
        <dbReference type="Proteomes" id="UP001634393"/>
    </source>
</evidence>
<keyword evidence="4" id="KW-1185">Reference proteome</keyword>
<evidence type="ECO:0000256" key="1">
    <source>
        <dbReference type="ARBA" id="ARBA00009737"/>
    </source>
</evidence>
<accession>A0ABD3TFZ0</accession>
<keyword evidence="2" id="KW-1133">Transmembrane helix</keyword>
<keyword evidence="2" id="KW-0812">Transmembrane</keyword>
<dbReference type="Pfam" id="PF05755">
    <property type="entry name" value="REF"/>
    <property type="match status" value="1"/>
</dbReference>
<evidence type="ECO:0008006" key="5">
    <source>
        <dbReference type="Google" id="ProtNLM"/>
    </source>
</evidence>
<evidence type="ECO:0000313" key="3">
    <source>
        <dbReference type="EMBL" id="KAL3835692.1"/>
    </source>
</evidence>
<organism evidence="3 4">
    <name type="scientific">Penstemon smallii</name>
    <dbReference type="NCBI Taxonomy" id="265156"/>
    <lineage>
        <taxon>Eukaryota</taxon>
        <taxon>Viridiplantae</taxon>
        <taxon>Streptophyta</taxon>
        <taxon>Embryophyta</taxon>
        <taxon>Tracheophyta</taxon>
        <taxon>Spermatophyta</taxon>
        <taxon>Magnoliopsida</taxon>
        <taxon>eudicotyledons</taxon>
        <taxon>Gunneridae</taxon>
        <taxon>Pentapetalae</taxon>
        <taxon>asterids</taxon>
        <taxon>lamiids</taxon>
        <taxon>Lamiales</taxon>
        <taxon>Plantaginaceae</taxon>
        <taxon>Cheloneae</taxon>
        <taxon>Penstemon</taxon>
    </lineage>
</organism>
<feature type="transmembrane region" description="Helical" evidence="2">
    <location>
        <begin position="20"/>
        <end position="39"/>
    </location>
</feature>
<dbReference type="EMBL" id="JBJXBP010000004">
    <property type="protein sequence ID" value="KAL3835692.1"/>
    <property type="molecule type" value="Genomic_DNA"/>
</dbReference>
<gene>
    <name evidence="3" type="ORF">ACJIZ3_010428</name>
</gene>
<dbReference type="InterPro" id="IPR008802">
    <property type="entry name" value="REF"/>
</dbReference>
<sequence>MTTSQVEVERSDLQLKHLGFVRILTINAVVLASNLYYYAKQNSGPLKSTVGTVENAVTSVVGPVYEKVKGLPVDLLVFLDNKVDEATHKFDECAPPSAKNAVSKAKLVAKRSLNIAQDLFSEAKVSGPVAVIFHIGTISKHVAVSQMAVVWYKVNQYPTLHSVSDIAIPTAAHLSEKYNKLVKDLSAKGYSFFNYVPLVPVEELGKAYKQVEAAASKKEDTGSSSGSDSDKE</sequence>
<proteinExistence type="inferred from homology"/>
<comment type="similarity">
    <text evidence="1">Belongs to the REF/SRPP family.</text>
</comment>
<keyword evidence="2" id="KW-0472">Membrane</keyword>
<dbReference type="AlphaFoldDB" id="A0ABD3TFZ0"/>
<dbReference type="Proteomes" id="UP001634393">
    <property type="component" value="Unassembled WGS sequence"/>
</dbReference>